<protein>
    <recommendedName>
        <fullName evidence="10">Carboxypeptidase</fullName>
        <ecNumber evidence="10">3.4.16.-</ecNumber>
    </recommendedName>
</protein>
<evidence type="ECO:0000256" key="7">
    <source>
        <dbReference type="ARBA" id="ARBA00022801"/>
    </source>
</evidence>
<dbReference type="Gene3D" id="3.40.50.1820">
    <property type="entry name" value="alpha/beta hydrolase"/>
    <property type="match status" value="2"/>
</dbReference>
<feature type="signal peptide" evidence="10">
    <location>
        <begin position="1"/>
        <end position="21"/>
    </location>
</feature>
<dbReference type="InterPro" id="IPR001563">
    <property type="entry name" value="Peptidase_S10"/>
</dbReference>
<dbReference type="InterPro" id="IPR029058">
    <property type="entry name" value="AB_hydrolase_fold"/>
</dbReference>
<keyword evidence="8" id="KW-1015">Disulfide bond</keyword>
<organism evidence="11 12">
    <name type="scientific">Capsicum baccatum</name>
    <name type="common">Peruvian pepper</name>
    <dbReference type="NCBI Taxonomy" id="33114"/>
    <lineage>
        <taxon>Eukaryota</taxon>
        <taxon>Viridiplantae</taxon>
        <taxon>Streptophyta</taxon>
        <taxon>Embryophyta</taxon>
        <taxon>Tracheophyta</taxon>
        <taxon>Spermatophyta</taxon>
        <taxon>Magnoliopsida</taxon>
        <taxon>eudicotyledons</taxon>
        <taxon>Gunneridae</taxon>
        <taxon>Pentapetalae</taxon>
        <taxon>asterids</taxon>
        <taxon>lamiids</taxon>
        <taxon>Solanales</taxon>
        <taxon>Solanaceae</taxon>
        <taxon>Solanoideae</taxon>
        <taxon>Capsiceae</taxon>
        <taxon>Capsicum</taxon>
    </lineage>
</organism>
<dbReference type="SUPFAM" id="SSF53474">
    <property type="entry name" value="alpha/beta-Hydrolases"/>
    <property type="match status" value="2"/>
</dbReference>
<dbReference type="Gene3D" id="3.40.50.11320">
    <property type="match status" value="2"/>
</dbReference>
<comment type="subcellular location">
    <subcellularLocation>
        <location evidence="1">Secreted</location>
    </subcellularLocation>
</comment>
<dbReference type="EMBL" id="MLFT02000001">
    <property type="protein sequence ID" value="PHT59727.1"/>
    <property type="molecule type" value="Genomic_DNA"/>
</dbReference>
<dbReference type="PROSITE" id="PS00131">
    <property type="entry name" value="CARBOXYPEPT_SER_SER"/>
    <property type="match status" value="2"/>
</dbReference>
<keyword evidence="6 10" id="KW-0732">Signal</keyword>
<dbReference type="PANTHER" id="PTHR11802">
    <property type="entry name" value="SERINE PROTEASE FAMILY S10 SERINE CARBOXYPEPTIDASE"/>
    <property type="match status" value="1"/>
</dbReference>
<evidence type="ECO:0000256" key="8">
    <source>
        <dbReference type="ARBA" id="ARBA00023157"/>
    </source>
</evidence>
<name>A0A2G2XQF7_CAPBA</name>
<keyword evidence="3" id="KW-0964">Secreted</keyword>
<dbReference type="PRINTS" id="PR00724">
    <property type="entry name" value="CRBOXYPTASEC"/>
</dbReference>
<gene>
    <name evidence="11" type="ORF">CQW23_02090</name>
</gene>
<dbReference type="AlphaFoldDB" id="A0A2G2XQF7"/>
<evidence type="ECO:0000256" key="4">
    <source>
        <dbReference type="ARBA" id="ARBA00022645"/>
    </source>
</evidence>
<evidence type="ECO:0000256" key="1">
    <source>
        <dbReference type="ARBA" id="ARBA00004613"/>
    </source>
</evidence>
<sequence>MGKFTFIFLLFTLFLSHFVASSLGKKQSDVLGQFYKAKQKKFSSISKSYFKAALENVELDKVILPQDGLKEKDWINKLPGQPPVKFQQYGGYVTVNESAGRALYYYFTEAENSKSLPLLLWLNGGPGCSSIAYGAMEELGPFRVNSDGKTLHRNHYAWNVAANVLFLESPAGVGFSYTNTSRDLNTTGDRRTANDNVVFLLNWLKRFPEYMNRDFYISGESYAGHYVPQLAHAILHHNKLANRTLINLKGIIIGNAVINDDTDTIGNYEFFASHALISDQTYLDIKKYCYEDNYNENKCNEAAEITNNNLNNLDIYNIYSPLCKDENLTKYPKILSPYQFDPCSGNYINAYLNRRDVQDALHANVTNIKYEWTSCSDSLFYNWKDSPKTIIPLLKESLANSIRVWIFSGDTDGRVTVTSTKRSIQAMNLTVDKPWRSWLYGGEKQSDVLGKFNEAKRKRDSSIEKSYLQAALENIEIDKVILPQDGLKEKDWIKKLPGQPSVKFQQYGGYVTVNESAGRALYYYFTEAENPNSLPLLLWLNGGPGCSSIAFGAMEEIGPFRVNSDEQTLHRNYYAWNHAANVLFLESPAGVGFSYTNTSSDLNTTGDGRTAYDNFVFLLNWLERFPEYKNRQFYISGESYAGHYVPQLAHTILKHNKLANKTLINLKGIIIGNAVINDDTDDIGMYEYFASHALISDKTYLDIKKYCSEDQYNEGRCNGAVATSDVNVNNYLDIYNIYYPLCQDGITKPSVSGTTLRDVQDALHANVTNIKYEWTPCSDGLFYTWKDSPKTIIPLLKESLANGVRVWVFSGDTDGRVPVTSSKRSIQAMNLAVDQPWRYWLYGREACSFFLGAIIMEPAAGSAILAKLEVITRQWEVINERLDHMGVPREHVGCPNICQDDDRSSCELQGKNTIPYTSMNLECRDVAINGQKGVVVAYPLREEIRTSLKLDNELIESDLALGGIEPSLFRYNVLFEDSLISPNEPSGASDVDGIACLGGYSLYANPLWCDNIPPQDGNLFLEDESTLKGKECEVLGRNSQSGEDELELLEC</sequence>
<keyword evidence="12" id="KW-1185">Reference proteome</keyword>
<evidence type="ECO:0000313" key="12">
    <source>
        <dbReference type="Proteomes" id="UP000224567"/>
    </source>
</evidence>
<evidence type="ECO:0000256" key="2">
    <source>
        <dbReference type="ARBA" id="ARBA00009431"/>
    </source>
</evidence>
<evidence type="ECO:0000256" key="5">
    <source>
        <dbReference type="ARBA" id="ARBA00022670"/>
    </source>
</evidence>
<comment type="similarity">
    <text evidence="2 10">Belongs to the peptidase S10 family.</text>
</comment>
<evidence type="ECO:0000256" key="3">
    <source>
        <dbReference type="ARBA" id="ARBA00022525"/>
    </source>
</evidence>
<comment type="caution">
    <text evidence="11">The sequence shown here is derived from an EMBL/GenBank/DDBJ whole genome shotgun (WGS) entry which is preliminary data.</text>
</comment>
<reference evidence="12" key="2">
    <citation type="journal article" date="2017" name="J. Anim. Genet.">
        <title>Multiple reference genome sequences of hot pepper reveal the massive evolution of plant disease resistance genes by retroduplication.</title>
        <authorList>
            <person name="Kim S."/>
            <person name="Park J."/>
            <person name="Yeom S.-I."/>
            <person name="Kim Y.-M."/>
            <person name="Seo E."/>
            <person name="Kim K.-T."/>
            <person name="Kim M.-S."/>
            <person name="Lee J.M."/>
            <person name="Cheong K."/>
            <person name="Shin H.-S."/>
            <person name="Kim S.-B."/>
            <person name="Han K."/>
            <person name="Lee J."/>
            <person name="Park M."/>
            <person name="Lee H.-A."/>
            <person name="Lee H.-Y."/>
            <person name="Lee Y."/>
            <person name="Oh S."/>
            <person name="Lee J.H."/>
            <person name="Choi E."/>
            <person name="Choi E."/>
            <person name="Lee S.E."/>
            <person name="Jeon J."/>
            <person name="Kim H."/>
            <person name="Choi G."/>
            <person name="Song H."/>
            <person name="Lee J."/>
            <person name="Lee S.-C."/>
            <person name="Kwon J.-K."/>
            <person name="Lee H.-Y."/>
            <person name="Koo N."/>
            <person name="Hong Y."/>
            <person name="Kim R.W."/>
            <person name="Kang W.-H."/>
            <person name="Huh J.H."/>
            <person name="Kang B.-C."/>
            <person name="Yang T.-J."/>
            <person name="Lee Y.-H."/>
            <person name="Bennetzen J.L."/>
            <person name="Choi D."/>
        </authorList>
    </citation>
    <scope>NUCLEOTIDE SEQUENCE [LARGE SCALE GENOMIC DNA]</scope>
    <source>
        <strain evidence="12">cv. PBC81</strain>
    </source>
</reference>
<dbReference type="GO" id="GO:0006508">
    <property type="term" value="P:proteolysis"/>
    <property type="evidence" value="ECO:0007669"/>
    <property type="project" value="UniProtKB-KW"/>
</dbReference>
<reference evidence="11 12" key="1">
    <citation type="journal article" date="2017" name="Genome Biol.">
        <title>New reference genome sequences of hot pepper reveal the massive evolution of plant disease-resistance genes by retroduplication.</title>
        <authorList>
            <person name="Kim S."/>
            <person name="Park J."/>
            <person name="Yeom S.I."/>
            <person name="Kim Y.M."/>
            <person name="Seo E."/>
            <person name="Kim K.T."/>
            <person name="Kim M.S."/>
            <person name="Lee J.M."/>
            <person name="Cheong K."/>
            <person name="Shin H.S."/>
            <person name="Kim S.B."/>
            <person name="Han K."/>
            <person name="Lee J."/>
            <person name="Park M."/>
            <person name="Lee H.A."/>
            <person name="Lee H.Y."/>
            <person name="Lee Y."/>
            <person name="Oh S."/>
            <person name="Lee J.H."/>
            <person name="Choi E."/>
            <person name="Choi E."/>
            <person name="Lee S.E."/>
            <person name="Jeon J."/>
            <person name="Kim H."/>
            <person name="Choi G."/>
            <person name="Song H."/>
            <person name="Lee J."/>
            <person name="Lee S.C."/>
            <person name="Kwon J.K."/>
            <person name="Lee H.Y."/>
            <person name="Koo N."/>
            <person name="Hong Y."/>
            <person name="Kim R.W."/>
            <person name="Kang W.H."/>
            <person name="Huh J.H."/>
            <person name="Kang B.C."/>
            <person name="Yang T.J."/>
            <person name="Lee Y.H."/>
            <person name="Bennetzen J.L."/>
            <person name="Choi D."/>
        </authorList>
    </citation>
    <scope>NUCLEOTIDE SEQUENCE [LARGE SCALE GENOMIC DNA]</scope>
    <source>
        <strain evidence="12">cv. PBC81</strain>
    </source>
</reference>
<keyword evidence="7 10" id="KW-0378">Hydrolase</keyword>
<dbReference type="FunFam" id="3.40.50.1820:FF:000030">
    <property type="entry name" value="Carboxypeptidase"/>
    <property type="match status" value="2"/>
</dbReference>
<dbReference type="GO" id="GO:0004185">
    <property type="term" value="F:serine-type carboxypeptidase activity"/>
    <property type="evidence" value="ECO:0007669"/>
    <property type="project" value="UniProtKB-UniRule"/>
</dbReference>
<feature type="chain" id="PRO_5013427607" description="Carboxypeptidase" evidence="10">
    <location>
        <begin position="22"/>
        <end position="1051"/>
    </location>
</feature>
<keyword evidence="9" id="KW-0325">Glycoprotein</keyword>
<dbReference type="GO" id="GO:0005773">
    <property type="term" value="C:vacuole"/>
    <property type="evidence" value="ECO:0007669"/>
    <property type="project" value="TreeGrafter"/>
</dbReference>
<evidence type="ECO:0000256" key="9">
    <source>
        <dbReference type="ARBA" id="ARBA00023180"/>
    </source>
</evidence>
<evidence type="ECO:0000313" key="11">
    <source>
        <dbReference type="EMBL" id="PHT59727.1"/>
    </source>
</evidence>
<dbReference type="GO" id="GO:0005576">
    <property type="term" value="C:extracellular region"/>
    <property type="evidence" value="ECO:0007669"/>
    <property type="project" value="UniProtKB-SubCell"/>
</dbReference>
<dbReference type="Gene3D" id="6.10.250.940">
    <property type="match status" value="2"/>
</dbReference>
<keyword evidence="4 10" id="KW-0121">Carboxypeptidase</keyword>
<dbReference type="OrthoDB" id="443318at2759"/>
<keyword evidence="5 10" id="KW-0645">Protease</keyword>
<evidence type="ECO:0000256" key="10">
    <source>
        <dbReference type="RuleBase" id="RU361156"/>
    </source>
</evidence>
<evidence type="ECO:0000256" key="6">
    <source>
        <dbReference type="ARBA" id="ARBA00022729"/>
    </source>
</evidence>
<accession>A0A2G2XQF7</accession>
<dbReference type="PANTHER" id="PTHR11802:SF245">
    <property type="entry name" value="CARBOXYPEPTIDASE"/>
    <property type="match status" value="1"/>
</dbReference>
<dbReference type="Proteomes" id="UP000224567">
    <property type="component" value="Unassembled WGS sequence"/>
</dbReference>
<proteinExistence type="inferred from homology"/>
<dbReference type="EC" id="3.4.16.-" evidence="10"/>
<dbReference type="Pfam" id="PF00450">
    <property type="entry name" value="Peptidase_S10"/>
    <property type="match status" value="2"/>
</dbReference>
<dbReference type="InterPro" id="IPR018202">
    <property type="entry name" value="Ser_caboxypep_ser_AS"/>
</dbReference>
<dbReference type="STRING" id="33114.A0A2G2XQF7"/>